<dbReference type="GO" id="GO:0016887">
    <property type="term" value="F:ATP hydrolysis activity"/>
    <property type="evidence" value="ECO:0007669"/>
    <property type="project" value="RHEA"/>
</dbReference>
<dbReference type="InterPro" id="IPR010285">
    <property type="entry name" value="DNA_helicase_pif1-like_DEAD"/>
</dbReference>
<dbReference type="AlphaFoldDB" id="A0A2T8ICG7"/>
<dbReference type="PANTHER" id="PTHR10492">
    <property type="match status" value="1"/>
</dbReference>
<keyword evidence="1" id="KW-0378">Hydrolase</keyword>
<feature type="domain" description="DNA helicase Pif1-like DEAD-box helicase" evidence="3">
    <location>
        <begin position="920"/>
        <end position="1104"/>
    </location>
</feature>
<dbReference type="GO" id="GO:0000723">
    <property type="term" value="P:telomere maintenance"/>
    <property type="evidence" value="ECO:0007669"/>
    <property type="project" value="InterPro"/>
</dbReference>
<keyword evidence="1" id="KW-0067">ATP-binding</keyword>
<dbReference type="Proteomes" id="UP000243499">
    <property type="component" value="Chromosome 7"/>
</dbReference>
<evidence type="ECO:0000259" key="5">
    <source>
        <dbReference type="Pfam" id="PF21530"/>
    </source>
</evidence>
<dbReference type="GO" id="GO:0043139">
    <property type="term" value="F:5'-3' DNA helicase activity"/>
    <property type="evidence" value="ECO:0007669"/>
    <property type="project" value="UniProtKB-EC"/>
</dbReference>
<feature type="compositionally biased region" description="Acidic residues" evidence="2">
    <location>
        <begin position="14"/>
        <end position="24"/>
    </location>
</feature>
<dbReference type="GO" id="GO:0006310">
    <property type="term" value="P:DNA recombination"/>
    <property type="evidence" value="ECO:0007669"/>
    <property type="project" value="UniProtKB-KW"/>
</dbReference>
<evidence type="ECO:0000313" key="6">
    <source>
        <dbReference type="EMBL" id="PVH35381.1"/>
    </source>
</evidence>
<dbReference type="InterPro" id="IPR027417">
    <property type="entry name" value="P-loop_NTPase"/>
</dbReference>
<dbReference type="Pfam" id="PF21530">
    <property type="entry name" value="Pif1_2B_dom"/>
    <property type="match status" value="1"/>
</dbReference>
<gene>
    <name evidence="6" type="ORF">PAHAL_7G166200</name>
</gene>
<dbReference type="Gene3D" id="3.40.50.300">
    <property type="entry name" value="P-loop containing nucleotide triphosphate hydrolases"/>
    <property type="match status" value="1"/>
</dbReference>
<comment type="cofactor">
    <cofactor evidence="1">
        <name>Mg(2+)</name>
        <dbReference type="ChEBI" id="CHEBI:18420"/>
    </cofactor>
</comment>
<feature type="region of interest" description="Disordered" evidence="2">
    <location>
        <begin position="1"/>
        <end position="40"/>
    </location>
</feature>
<accession>A0A2T8ICG7</accession>
<dbReference type="InterPro" id="IPR049163">
    <property type="entry name" value="Pif1-like_2B_dom"/>
</dbReference>
<keyword evidence="1" id="KW-0234">DNA repair</keyword>
<feature type="domain" description="Helitron helicase-like" evidence="4">
    <location>
        <begin position="375"/>
        <end position="537"/>
    </location>
</feature>
<keyword evidence="1" id="KW-0233">DNA recombination</keyword>
<dbReference type="EC" id="5.6.2.3" evidence="1"/>
<dbReference type="InterPro" id="IPR025476">
    <property type="entry name" value="Helitron_helicase-like"/>
</dbReference>
<dbReference type="GO" id="GO:0005524">
    <property type="term" value="F:ATP binding"/>
    <property type="evidence" value="ECO:0007669"/>
    <property type="project" value="UniProtKB-KW"/>
</dbReference>
<dbReference type="Gramene" id="PVH35381">
    <property type="protein sequence ID" value="PVH35381"/>
    <property type="gene ID" value="PAHAL_7G166200"/>
</dbReference>
<comment type="catalytic activity">
    <reaction evidence="1">
        <text>ATP + H2O = ADP + phosphate + H(+)</text>
        <dbReference type="Rhea" id="RHEA:13065"/>
        <dbReference type="ChEBI" id="CHEBI:15377"/>
        <dbReference type="ChEBI" id="CHEBI:15378"/>
        <dbReference type="ChEBI" id="CHEBI:30616"/>
        <dbReference type="ChEBI" id="CHEBI:43474"/>
        <dbReference type="ChEBI" id="CHEBI:456216"/>
        <dbReference type="EC" id="5.6.2.3"/>
    </reaction>
</comment>
<reference evidence="6" key="1">
    <citation type="submission" date="2018-04" db="EMBL/GenBank/DDBJ databases">
        <title>WGS assembly of Panicum hallii.</title>
        <authorList>
            <person name="Lovell J."/>
            <person name="Jenkins J."/>
            <person name="Lowry D."/>
            <person name="Mamidi S."/>
            <person name="Sreedasyam A."/>
            <person name="Weng X."/>
            <person name="Barry K."/>
            <person name="Bonette J."/>
            <person name="Campitelli B."/>
            <person name="Daum C."/>
            <person name="Gordon S."/>
            <person name="Gould B."/>
            <person name="Lipzen A."/>
            <person name="Macqueen A."/>
            <person name="Palacio-Mejia J."/>
            <person name="Plott C."/>
            <person name="Shakirov E."/>
            <person name="Shu S."/>
            <person name="Yoshinaga Y."/>
            <person name="Zane M."/>
            <person name="Rokhsar D."/>
            <person name="Grimwood J."/>
            <person name="Schmutz J."/>
            <person name="Juenger T."/>
        </authorList>
    </citation>
    <scope>NUCLEOTIDE SEQUENCE [LARGE SCALE GENOMIC DNA]</scope>
    <source>
        <strain evidence="6">FIL2</strain>
    </source>
</reference>
<dbReference type="Pfam" id="PF05970">
    <property type="entry name" value="PIF1"/>
    <property type="match status" value="1"/>
</dbReference>
<dbReference type="GO" id="GO:0006281">
    <property type="term" value="P:DNA repair"/>
    <property type="evidence" value="ECO:0007669"/>
    <property type="project" value="UniProtKB-KW"/>
</dbReference>
<evidence type="ECO:0000256" key="2">
    <source>
        <dbReference type="SAM" id="MobiDB-lite"/>
    </source>
</evidence>
<keyword evidence="1" id="KW-0347">Helicase</keyword>
<dbReference type="PANTHER" id="PTHR10492:SF92">
    <property type="entry name" value="ATP-DEPENDENT DNA HELICASE"/>
    <property type="match status" value="1"/>
</dbReference>
<feature type="compositionally biased region" description="Polar residues" evidence="2">
    <location>
        <begin position="25"/>
        <end position="35"/>
    </location>
</feature>
<evidence type="ECO:0000259" key="4">
    <source>
        <dbReference type="Pfam" id="PF14214"/>
    </source>
</evidence>
<keyword evidence="1" id="KW-0547">Nucleotide-binding</keyword>
<evidence type="ECO:0000259" key="3">
    <source>
        <dbReference type="Pfam" id="PF05970"/>
    </source>
</evidence>
<dbReference type="Pfam" id="PF14214">
    <property type="entry name" value="Helitron_like_N"/>
    <property type="match status" value="1"/>
</dbReference>
<keyword evidence="1" id="KW-0227">DNA damage</keyword>
<dbReference type="EMBL" id="CM008052">
    <property type="protein sequence ID" value="PVH35381.1"/>
    <property type="molecule type" value="Genomic_DNA"/>
</dbReference>
<comment type="similarity">
    <text evidence="1">Belongs to the helicase family.</text>
</comment>
<feature type="domain" description="DNA helicase Pif1-like 2B" evidence="5">
    <location>
        <begin position="1202"/>
        <end position="1245"/>
    </location>
</feature>
<dbReference type="SUPFAM" id="SSF52540">
    <property type="entry name" value="P-loop containing nucleoside triphosphate hydrolases"/>
    <property type="match status" value="2"/>
</dbReference>
<evidence type="ECO:0000256" key="1">
    <source>
        <dbReference type="RuleBase" id="RU363044"/>
    </source>
</evidence>
<name>A0A2T8ICG7_9POAL</name>
<organism evidence="6">
    <name type="scientific">Panicum hallii</name>
    <dbReference type="NCBI Taxonomy" id="206008"/>
    <lineage>
        <taxon>Eukaryota</taxon>
        <taxon>Viridiplantae</taxon>
        <taxon>Streptophyta</taxon>
        <taxon>Embryophyta</taxon>
        <taxon>Tracheophyta</taxon>
        <taxon>Spermatophyta</taxon>
        <taxon>Magnoliopsida</taxon>
        <taxon>Liliopsida</taxon>
        <taxon>Poales</taxon>
        <taxon>Poaceae</taxon>
        <taxon>PACMAD clade</taxon>
        <taxon>Panicoideae</taxon>
        <taxon>Panicodae</taxon>
        <taxon>Paniceae</taxon>
        <taxon>Panicinae</taxon>
        <taxon>Panicum</taxon>
        <taxon>Panicum sect. Panicum</taxon>
    </lineage>
</organism>
<proteinExistence type="inferred from homology"/>
<sequence length="1245" mass="144005">MARKVSRTIHEDQGIYEDNEEEESLSQPPTQSAAINNDDDTEEEVILNDANDDFGSIPDVPDPYDAVYANMNEDTHMLEPVENCPHCNAKKFEFEPPEFCYHSRKIKLSTPDTPPELMRLWSSSYADARHFRANIRYFNGYFSFTSLYCQLNCVTTSTRTAGVYTFRAYGQIYHDIRSFGKDGMEPRHLKLYFYDDDPSLEYRYHKCGEKSLEMDREVIRKLVNIMRGNPYSKHLRSMGQNDNLVDYHVGLNLDQRLDQRTYNITITSEVAAVWIEGSERRGQFEHSFVLHGKDKSIHGIRSYHRCYDALSYPLFFPRGELGWHNMIPKARVTTEEVIRRQRAQGNSDDDLERTIMVTNTMFLYVQGMLEIHVCLYRPGIFNLILHGKRLFQQFAVDTYIKIESSRLDYIRLVDSLHAGEGRGDAVGKRTMLGTSFIRGPRDMRRRYMDAMALVRKYGRHDIFLMMTCNPNWDEIKSELYPGQTPQDRPDLVTRVFKAKLEEMKRRLLKDNILGEVQAYVYVIEFQKRGLPHAHWLLIMHRNFKLTCPEQYDLLISAELPNKKKYLELYKMVTKHMMHGTCGLLNMNCPCTKARGSCKNRYPRPFCEATSQGKDSYPICRQRDDGLKEKMRGHELDNQWVVPYNPYLLWLFNYHINVEACGSIKSMKYLFKYIYKGYDQASVAVREADKANEKGNIDEIKQYRDARWVTPPEVLQRIYDFDLSKVHPPANRLHENARGILYRDFPKYFTWQSNGKFWRWRKYENHSQIGRIVSAHPAESECYYLRVLLNHITGTTSYQRLRMVDSVIQPTFQEAMPSSLRRLFATILVFCEPSDIFGLWQKYLDAILEDYQRNYPSSMAMEQMVLIDLRNMLQSMGKDIKSFPLPDINDTYDTASGIPREIFEQASIKPGADDVALSESLNDKQRAAYDEIMSAFDTDEGDLFFVDGPGGIGNTFLYRALLTEVRSENKLAVATTTSSVAASIMFGGRTAHTHFKIPLTIEDGGCCSFTKQSGTAKLLHTTSLIIWDEATMTKRQVLPFGGKTVVFGGDFKQVLPVVRKGSRAQIVDALLQRSYLWDSMRPLKLMRNMRAQCDPWFADYLLRIGGGIEEVNGDGDILLPDDIRVPYTGDSKDLDRLIECIFPRLNENMASKDYVTSRVILSTRNERVDMISMKMISSFRGDEMVYHNFDSAVDDPYNYYPSEFLNTLTPNGLPPHVLKLKIGCPIILLRNIDLANRLCNGMRLVV</sequence>
<protein>
    <recommendedName>
        <fullName evidence="1">ATP-dependent DNA helicase</fullName>
        <ecNumber evidence="1">5.6.2.3</ecNumber>
    </recommendedName>
</protein>